<protein>
    <recommendedName>
        <fullName evidence="4">BEN domain-containing protein</fullName>
    </recommendedName>
</protein>
<name>A0ABM2A7Z2_AEDAL</name>
<reference evidence="2" key="2">
    <citation type="submission" date="2025-05" db="UniProtKB">
        <authorList>
            <consortium name="EnsemblMetazoa"/>
        </authorList>
    </citation>
    <scope>IDENTIFICATION</scope>
    <source>
        <strain evidence="2">Foshan</strain>
    </source>
</reference>
<feature type="region of interest" description="Disordered" evidence="1">
    <location>
        <begin position="75"/>
        <end position="149"/>
    </location>
</feature>
<evidence type="ECO:0000313" key="3">
    <source>
        <dbReference type="Proteomes" id="UP000069940"/>
    </source>
</evidence>
<sequence>MGRKRTTAAKKRVLRSATAKNIDFLVKKLPELQDTALQSPPAKKRVAFQSGIDVHDVGCGRDMVNIDEQFEKDIGHISSDSDDDDSYEAPKPHPLKPSTRTYRRRITIDELLEEWQGNESDREPNPSTINKETESNLNEPSESEPVAETSEFFGCTCGKAEEAQKYKTMYESLLNEMTDKESSAKEKLLKDNAELAARNAKLQAALTSKLLPHPEEPFKDVSGNFLDAGTIRQLSIEADSDYLFIKFVMMRLWPDGFAGRSVTGRRSNNPFGRSKSQKSTDKTTDVDETAHPGPSSVSANTSADGTGETTKRPLEKEKVDFVIACLYRRRVFLQDDPHAAQVRTKAGISLMTRVIANSTRK</sequence>
<keyword evidence="3" id="KW-1185">Reference proteome</keyword>
<dbReference type="GeneID" id="115267114"/>
<evidence type="ECO:0000256" key="1">
    <source>
        <dbReference type="SAM" id="MobiDB-lite"/>
    </source>
</evidence>
<evidence type="ECO:0000313" key="2">
    <source>
        <dbReference type="EnsemblMetazoa" id="AALFPA23_025313.P37766"/>
    </source>
</evidence>
<reference evidence="3" key="1">
    <citation type="journal article" date="2015" name="Proc. Natl. Acad. Sci. U.S.A.">
        <title>Genome sequence of the Asian Tiger mosquito, Aedes albopictus, reveals insights into its biology, genetics, and evolution.</title>
        <authorList>
            <person name="Chen X.G."/>
            <person name="Jiang X."/>
            <person name="Gu J."/>
            <person name="Xu M."/>
            <person name="Wu Y."/>
            <person name="Deng Y."/>
            <person name="Zhang C."/>
            <person name="Bonizzoni M."/>
            <person name="Dermauw W."/>
            <person name="Vontas J."/>
            <person name="Armbruster P."/>
            <person name="Huang X."/>
            <person name="Yang Y."/>
            <person name="Zhang H."/>
            <person name="He W."/>
            <person name="Peng H."/>
            <person name="Liu Y."/>
            <person name="Wu K."/>
            <person name="Chen J."/>
            <person name="Lirakis M."/>
            <person name="Topalis P."/>
            <person name="Van Leeuwen T."/>
            <person name="Hall A.B."/>
            <person name="Jiang X."/>
            <person name="Thorpe C."/>
            <person name="Mueller R.L."/>
            <person name="Sun C."/>
            <person name="Waterhouse R.M."/>
            <person name="Yan G."/>
            <person name="Tu Z.J."/>
            <person name="Fang X."/>
            <person name="James A.A."/>
        </authorList>
    </citation>
    <scope>NUCLEOTIDE SEQUENCE [LARGE SCALE GENOMIC DNA]</scope>
    <source>
        <strain evidence="3">Foshan</strain>
    </source>
</reference>
<dbReference type="RefSeq" id="XP_062709040.1">
    <property type="nucleotide sequence ID" value="XM_062853056.1"/>
</dbReference>
<dbReference type="Proteomes" id="UP000069940">
    <property type="component" value="Unassembled WGS sequence"/>
</dbReference>
<feature type="compositionally biased region" description="Polar residues" evidence="1">
    <location>
        <begin position="295"/>
        <end position="308"/>
    </location>
</feature>
<organism evidence="2 3">
    <name type="scientific">Aedes albopictus</name>
    <name type="common">Asian tiger mosquito</name>
    <name type="synonym">Stegomyia albopicta</name>
    <dbReference type="NCBI Taxonomy" id="7160"/>
    <lineage>
        <taxon>Eukaryota</taxon>
        <taxon>Metazoa</taxon>
        <taxon>Ecdysozoa</taxon>
        <taxon>Arthropoda</taxon>
        <taxon>Hexapoda</taxon>
        <taxon>Insecta</taxon>
        <taxon>Pterygota</taxon>
        <taxon>Neoptera</taxon>
        <taxon>Endopterygota</taxon>
        <taxon>Diptera</taxon>
        <taxon>Nematocera</taxon>
        <taxon>Culicoidea</taxon>
        <taxon>Culicidae</taxon>
        <taxon>Culicinae</taxon>
        <taxon>Aedini</taxon>
        <taxon>Aedes</taxon>
        <taxon>Stegomyia</taxon>
    </lineage>
</organism>
<evidence type="ECO:0008006" key="4">
    <source>
        <dbReference type="Google" id="ProtNLM"/>
    </source>
</evidence>
<feature type="region of interest" description="Disordered" evidence="1">
    <location>
        <begin position="263"/>
        <end position="312"/>
    </location>
</feature>
<feature type="compositionally biased region" description="Basic and acidic residues" evidence="1">
    <location>
        <begin position="278"/>
        <end position="290"/>
    </location>
</feature>
<accession>A0ABM2A7Z2</accession>
<proteinExistence type="predicted"/>
<feature type="compositionally biased region" description="Low complexity" evidence="1">
    <location>
        <begin position="135"/>
        <end position="144"/>
    </location>
</feature>
<dbReference type="EnsemblMetazoa" id="AALFPA23_025313.R37766">
    <property type="protein sequence ID" value="AALFPA23_025313.P37766"/>
    <property type="gene ID" value="AALFPA23_025313"/>
</dbReference>